<protein>
    <submittedName>
        <fullName evidence="1">Uncharacterized protein</fullName>
    </submittedName>
</protein>
<evidence type="ECO:0000313" key="1">
    <source>
        <dbReference type="EMBL" id="KAG0252238.1"/>
    </source>
</evidence>
<feature type="non-terminal residue" evidence="1">
    <location>
        <position position="1"/>
    </location>
</feature>
<dbReference type="AlphaFoldDB" id="A0AAD4H1Z9"/>
<comment type="caution">
    <text evidence="1">The sequence shown here is derived from an EMBL/GenBank/DDBJ whole genome shotgun (WGS) entry which is preliminary data.</text>
</comment>
<evidence type="ECO:0000313" key="2">
    <source>
        <dbReference type="Proteomes" id="UP001194580"/>
    </source>
</evidence>
<gene>
    <name evidence="1" type="ORF">BGZ95_006681</name>
</gene>
<accession>A0AAD4H1Z9</accession>
<dbReference type="Proteomes" id="UP001194580">
    <property type="component" value="Unassembled WGS sequence"/>
</dbReference>
<dbReference type="EMBL" id="JAAAIL010003135">
    <property type="protein sequence ID" value="KAG0252238.1"/>
    <property type="molecule type" value="Genomic_DNA"/>
</dbReference>
<proteinExistence type="predicted"/>
<name>A0AAD4H1Z9_9FUNG</name>
<keyword evidence="2" id="KW-1185">Reference proteome</keyword>
<sequence length="372" mass="41265">IEKETFHADTPISRFLLSFVEGDLSLPEADCCVKGLPKAWLRSSSFAHNSPRPALYLLHPKQPHRTSKTPPSEIALKTITEYPFNDLITFFGVSGCGKTRAVVEMLAQNWGFYLNGSQADRGSKDVTTLFESAAEMPARYLSSDKVQNGFNIQALTGCLLISRLMVLQHCLNLGRHDTFTCDRWMLLQVCPGAFDAAVPDVFDFVFRAILRAYYDQTSALPLPSLKILLRDRFRQAQGQISSFSSDSLTNKFLVVLDEAQTLSDHGRECFVSRADPSALRSILSPIVHGLRNISEIERDYCVVTCRTGIGADELEVLLGSGGIGSGSTVQVDNRIVDFPGWETVDRGYHRQWIHVILEGGNRTKSSLNGMLS</sequence>
<organism evidence="1 2">
    <name type="scientific">Linnemannia exigua</name>
    <dbReference type="NCBI Taxonomy" id="604196"/>
    <lineage>
        <taxon>Eukaryota</taxon>
        <taxon>Fungi</taxon>
        <taxon>Fungi incertae sedis</taxon>
        <taxon>Mucoromycota</taxon>
        <taxon>Mortierellomycotina</taxon>
        <taxon>Mortierellomycetes</taxon>
        <taxon>Mortierellales</taxon>
        <taxon>Mortierellaceae</taxon>
        <taxon>Linnemannia</taxon>
    </lineage>
</organism>
<reference evidence="1" key="1">
    <citation type="journal article" date="2020" name="Fungal Divers.">
        <title>Resolving the Mortierellaceae phylogeny through synthesis of multi-gene phylogenetics and phylogenomics.</title>
        <authorList>
            <person name="Vandepol N."/>
            <person name="Liber J."/>
            <person name="Desiro A."/>
            <person name="Na H."/>
            <person name="Kennedy M."/>
            <person name="Barry K."/>
            <person name="Grigoriev I.V."/>
            <person name="Miller A.N."/>
            <person name="O'Donnell K."/>
            <person name="Stajich J.E."/>
            <person name="Bonito G."/>
        </authorList>
    </citation>
    <scope>NUCLEOTIDE SEQUENCE</scope>
    <source>
        <strain evidence="1">NRRL 28262</strain>
    </source>
</reference>